<dbReference type="RefSeq" id="WP_187551960.1">
    <property type="nucleotide sequence ID" value="NZ_BMZL01000006.1"/>
</dbReference>
<protein>
    <submittedName>
        <fullName evidence="2">Uncharacterized protein</fullName>
    </submittedName>
</protein>
<gene>
    <name evidence="2" type="ORF">H9L16_12245</name>
</gene>
<accession>A0A7G9SNL5</accession>
<evidence type="ECO:0000313" key="3">
    <source>
        <dbReference type="Proteomes" id="UP000515804"/>
    </source>
</evidence>
<name>A0A7G9SNL5_9GAMM</name>
<sequence>MITAFLHNSGLRYLVYSSISCFYTEGCTLPAWHDITLKVLYFPYALLSDLVGPISETGAAVLSGAWGISATLIAWALFANFRVQN</sequence>
<evidence type="ECO:0000256" key="1">
    <source>
        <dbReference type="SAM" id="Phobius"/>
    </source>
</evidence>
<dbReference type="Proteomes" id="UP000515804">
    <property type="component" value="Chromosome"/>
</dbReference>
<dbReference type="KEGG" id="tcn:H9L16_12245"/>
<feature type="transmembrane region" description="Helical" evidence="1">
    <location>
        <begin position="59"/>
        <end position="81"/>
    </location>
</feature>
<evidence type="ECO:0000313" key="2">
    <source>
        <dbReference type="EMBL" id="QNN69440.1"/>
    </source>
</evidence>
<keyword evidence="1" id="KW-0812">Transmembrane</keyword>
<keyword evidence="1" id="KW-1133">Transmembrane helix</keyword>
<keyword evidence="1" id="KW-0472">Membrane</keyword>
<dbReference type="AlphaFoldDB" id="A0A7G9SNL5"/>
<dbReference type="EMBL" id="CP060719">
    <property type="protein sequence ID" value="QNN69440.1"/>
    <property type="molecule type" value="Genomic_DNA"/>
</dbReference>
<proteinExistence type="predicted"/>
<reference evidence="2 3" key="1">
    <citation type="submission" date="2020-08" db="EMBL/GenBank/DDBJ databases">
        <title>Genome sequence of Thermomonas carbonis KCTC 42013T.</title>
        <authorList>
            <person name="Hyun D.-W."/>
            <person name="Bae J.-W."/>
        </authorList>
    </citation>
    <scope>NUCLEOTIDE SEQUENCE [LARGE SCALE GENOMIC DNA]</scope>
    <source>
        <strain evidence="2 3">KCTC 42013</strain>
    </source>
</reference>
<keyword evidence="3" id="KW-1185">Reference proteome</keyword>
<organism evidence="2 3">
    <name type="scientific">Thermomonas carbonis</name>
    <dbReference type="NCBI Taxonomy" id="1463158"/>
    <lineage>
        <taxon>Bacteria</taxon>
        <taxon>Pseudomonadati</taxon>
        <taxon>Pseudomonadota</taxon>
        <taxon>Gammaproteobacteria</taxon>
        <taxon>Lysobacterales</taxon>
        <taxon>Lysobacteraceae</taxon>
        <taxon>Thermomonas</taxon>
    </lineage>
</organism>